<dbReference type="KEGG" id="aori:SD37_08415"/>
<dbReference type="GO" id="GO:0016491">
    <property type="term" value="F:oxidoreductase activity"/>
    <property type="evidence" value="ECO:0007669"/>
    <property type="project" value="InterPro"/>
</dbReference>
<accession>A0A193BU25</accession>
<dbReference type="EMBL" id="CP016174">
    <property type="protein sequence ID" value="ANN15678.1"/>
    <property type="molecule type" value="Genomic_DNA"/>
</dbReference>
<sequence length="300" mass="33264">MTANTGSADERERVAERLQRSSARFSYDPDVDVDWLAPLVDGAYGKAPERCSLYGTALWDRLDEGQRGELSRQEAAAAAASGIWFELILMQGLVRHVYNSDPTTRNAQYALTEIADECRHSTMFARSIAKTGGVVRRPSRSAHRAGKVFGALCGPALLFAGAIYVEELADGMQREMMRDPSLQPMIRMISRIHVLEEARHISFAKDELGRAWARHGRVGRELLRWAIAAMAFVATSELLHPKAYTSVGLDPREARQAASANPHWRRTKAAWAAKAVDHFTEIGLIGGPSRRLWRRAGVLG</sequence>
<dbReference type="InterPro" id="IPR009078">
    <property type="entry name" value="Ferritin-like_SF"/>
</dbReference>
<dbReference type="SUPFAM" id="SSF47240">
    <property type="entry name" value="Ferritin-like"/>
    <property type="match status" value="1"/>
</dbReference>
<name>A0A193BU25_AMYOR</name>
<dbReference type="InterPro" id="IPR025859">
    <property type="entry name" value="AurF/CmlI"/>
</dbReference>
<gene>
    <name evidence="1" type="ORF">SD37_08415</name>
</gene>
<keyword evidence="2" id="KW-1185">Reference proteome</keyword>
<organism evidence="1 2">
    <name type="scientific">Amycolatopsis orientalis</name>
    <name type="common">Nocardia orientalis</name>
    <dbReference type="NCBI Taxonomy" id="31958"/>
    <lineage>
        <taxon>Bacteria</taxon>
        <taxon>Bacillati</taxon>
        <taxon>Actinomycetota</taxon>
        <taxon>Actinomycetes</taxon>
        <taxon>Pseudonocardiales</taxon>
        <taxon>Pseudonocardiaceae</taxon>
        <taxon>Amycolatopsis</taxon>
    </lineage>
</organism>
<dbReference type="RefSeq" id="WP_044852568.1">
    <property type="nucleotide sequence ID" value="NZ_CP016174.1"/>
</dbReference>
<dbReference type="STRING" id="31958.SD37_08415"/>
<dbReference type="Pfam" id="PF11583">
    <property type="entry name" value="AurF"/>
    <property type="match status" value="1"/>
</dbReference>
<protein>
    <recommendedName>
        <fullName evidence="3">Diiron oxygenase</fullName>
    </recommendedName>
</protein>
<reference evidence="1 2" key="1">
    <citation type="journal article" date="2015" name="Genome Announc.">
        <title>Draft Genome Sequence of Norvancomycin-Producing Strain Amycolatopsis orientalis CPCC200066.</title>
        <authorList>
            <person name="Lei X."/>
            <person name="Yuan F."/>
            <person name="Shi Y."/>
            <person name="Li X."/>
            <person name="Wang L."/>
            <person name="Hong B."/>
        </authorList>
    </citation>
    <scope>NUCLEOTIDE SEQUENCE [LARGE SCALE GENOMIC DNA]</scope>
    <source>
        <strain evidence="1 2">B-37</strain>
    </source>
</reference>
<proteinExistence type="predicted"/>
<evidence type="ECO:0008006" key="3">
    <source>
        <dbReference type="Google" id="ProtNLM"/>
    </source>
</evidence>
<dbReference type="Gene3D" id="1.10.620.20">
    <property type="entry name" value="Ribonucleotide Reductase, subunit A"/>
    <property type="match status" value="1"/>
</dbReference>
<dbReference type="eggNOG" id="COG3396">
    <property type="taxonomic scope" value="Bacteria"/>
</dbReference>
<dbReference type="AlphaFoldDB" id="A0A193BU25"/>
<dbReference type="Proteomes" id="UP000093695">
    <property type="component" value="Chromosome"/>
</dbReference>
<evidence type="ECO:0000313" key="1">
    <source>
        <dbReference type="EMBL" id="ANN15678.1"/>
    </source>
</evidence>
<dbReference type="InterPro" id="IPR012348">
    <property type="entry name" value="RNR-like"/>
</dbReference>
<evidence type="ECO:0000313" key="2">
    <source>
        <dbReference type="Proteomes" id="UP000093695"/>
    </source>
</evidence>